<sequence>MTPTIDPLRGRVVVAALVASLLAAALDVHAATLDETRLLGALRKAHPGTQFTEVARSPVEGIYEVWMNGNVAYVAANNPRYFLFGRLFDVQTMRDITGPKLAQANAIGATAEAAPAAPVRFDQLPFGDAIKTVRGNGRRQIAVFSDPNCPYCKQLEPELAGLDDVTIYTFLLPFQGEAKPIAVWCAGDRRQAWERLMLQGDGSLLHAGPPCDHPIGRNLALARQLGIQGTPTLIWADGSRTEGYVGRAVLQARAAQVAGEKQP</sequence>
<keyword evidence="11" id="KW-1185">Reference proteome</keyword>
<dbReference type="CDD" id="cd03020">
    <property type="entry name" value="DsbA_DsbC_DsbG"/>
    <property type="match status" value="1"/>
</dbReference>
<accession>A0ABT6ALH2</accession>
<dbReference type="Pfam" id="PF13098">
    <property type="entry name" value="Thioredoxin_2"/>
    <property type="match status" value="1"/>
</dbReference>
<evidence type="ECO:0000259" key="9">
    <source>
        <dbReference type="Pfam" id="PF13098"/>
    </source>
</evidence>
<feature type="domain" description="Disulphide bond isomerase DsbC/G N-terminal" evidence="8">
    <location>
        <begin position="30"/>
        <end position="97"/>
    </location>
</feature>
<dbReference type="InterPro" id="IPR051470">
    <property type="entry name" value="Thiol:disulfide_interchange"/>
</dbReference>
<keyword evidence="3 7" id="KW-0732">Signal</keyword>
<dbReference type="InterPro" id="IPR017937">
    <property type="entry name" value="Thioredoxin_CS"/>
</dbReference>
<dbReference type="PANTHER" id="PTHR35272">
    <property type="entry name" value="THIOL:DISULFIDE INTERCHANGE PROTEIN DSBC-RELATED"/>
    <property type="match status" value="1"/>
</dbReference>
<comment type="similarity">
    <text evidence="2 7">Belongs to the thioredoxin family. DsbC subfamily.</text>
</comment>
<gene>
    <name evidence="10" type="ORF">P3W85_10905</name>
</gene>
<protein>
    <recommendedName>
        <fullName evidence="7">Thiol:disulfide interchange protein</fullName>
    </recommendedName>
</protein>
<dbReference type="EMBL" id="JARJLM010000184">
    <property type="protein sequence ID" value="MDF3833453.1"/>
    <property type="molecule type" value="Genomic_DNA"/>
</dbReference>
<dbReference type="InterPro" id="IPR018950">
    <property type="entry name" value="DiS-bond_isomerase_DsbC/G_N"/>
</dbReference>
<evidence type="ECO:0000313" key="10">
    <source>
        <dbReference type="EMBL" id="MDF3833453.1"/>
    </source>
</evidence>
<dbReference type="InterPro" id="IPR036249">
    <property type="entry name" value="Thioredoxin-like_sf"/>
</dbReference>
<evidence type="ECO:0000256" key="5">
    <source>
        <dbReference type="ARBA" id="ARBA00023157"/>
    </source>
</evidence>
<evidence type="ECO:0000256" key="6">
    <source>
        <dbReference type="ARBA" id="ARBA00023284"/>
    </source>
</evidence>
<evidence type="ECO:0000256" key="7">
    <source>
        <dbReference type="RuleBase" id="RU364038"/>
    </source>
</evidence>
<dbReference type="SUPFAM" id="SSF54423">
    <property type="entry name" value="DsbC/DsbG N-terminal domain-like"/>
    <property type="match status" value="1"/>
</dbReference>
<dbReference type="SUPFAM" id="SSF52833">
    <property type="entry name" value="Thioredoxin-like"/>
    <property type="match status" value="1"/>
</dbReference>
<comment type="subcellular location">
    <subcellularLocation>
        <location evidence="1 7">Periplasm</location>
    </subcellularLocation>
</comment>
<feature type="domain" description="Thioredoxin-like fold" evidence="9">
    <location>
        <begin position="134"/>
        <end position="250"/>
    </location>
</feature>
<keyword evidence="5" id="KW-1015">Disulfide bond</keyword>
<dbReference type="Pfam" id="PF10411">
    <property type="entry name" value="DsbC_N"/>
    <property type="match status" value="1"/>
</dbReference>
<evidence type="ECO:0000256" key="3">
    <source>
        <dbReference type="ARBA" id="ARBA00022729"/>
    </source>
</evidence>
<reference evidence="10 11" key="1">
    <citation type="submission" date="2023-03" db="EMBL/GenBank/DDBJ databases">
        <title>Draft assemblies of triclosan tolerant bacteria isolated from returned activated sludge.</title>
        <authorList>
            <person name="Van Hamelsveld S."/>
        </authorList>
    </citation>
    <scope>NUCLEOTIDE SEQUENCE [LARGE SCALE GENOMIC DNA]</scope>
    <source>
        <strain evidence="10 11">GW210010_S58</strain>
    </source>
</reference>
<evidence type="ECO:0000313" key="11">
    <source>
        <dbReference type="Proteomes" id="UP001216674"/>
    </source>
</evidence>
<keyword evidence="6 7" id="KW-0676">Redox-active center</keyword>
<dbReference type="Gene3D" id="3.40.30.10">
    <property type="entry name" value="Glutaredoxin"/>
    <property type="match status" value="1"/>
</dbReference>
<name>A0ABT6ALH2_9BURK</name>
<dbReference type="InterPro" id="IPR012336">
    <property type="entry name" value="Thioredoxin-like_fold"/>
</dbReference>
<dbReference type="Proteomes" id="UP001216674">
    <property type="component" value="Unassembled WGS sequence"/>
</dbReference>
<feature type="chain" id="PRO_5044981214" description="Thiol:disulfide interchange protein" evidence="7">
    <location>
        <begin position="31"/>
        <end position="263"/>
    </location>
</feature>
<comment type="caution">
    <text evidence="10">The sequence shown here is derived from an EMBL/GenBank/DDBJ whole genome shotgun (WGS) entry which is preliminary data.</text>
</comment>
<dbReference type="InterPro" id="IPR033954">
    <property type="entry name" value="DiS-bond_Isoase_DsbC/G"/>
</dbReference>
<evidence type="ECO:0000256" key="4">
    <source>
        <dbReference type="ARBA" id="ARBA00022764"/>
    </source>
</evidence>
<proteinExistence type="inferred from homology"/>
<comment type="function">
    <text evidence="7">Required for disulfide bond formation in some periplasmic proteins. Acts by transferring its disulfide bond to other proteins and is reduced in the process.</text>
</comment>
<organism evidence="10 11">
    <name type="scientific">Cupriavidus basilensis</name>
    <dbReference type="NCBI Taxonomy" id="68895"/>
    <lineage>
        <taxon>Bacteria</taxon>
        <taxon>Pseudomonadati</taxon>
        <taxon>Pseudomonadota</taxon>
        <taxon>Betaproteobacteria</taxon>
        <taxon>Burkholderiales</taxon>
        <taxon>Burkholderiaceae</taxon>
        <taxon>Cupriavidus</taxon>
    </lineage>
</organism>
<dbReference type="PANTHER" id="PTHR35272:SF3">
    <property type="entry name" value="THIOL:DISULFIDE INTERCHANGE PROTEIN DSBC"/>
    <property type="match status" value="1"/>
</dbReference>
<evidence type="ECO:0000256" key="1">
    <source>
        <dbReference type="ARBA" id="ARBA00004418"/>
    </source>
</evidence>
<feature type="signal peptide" evidence="7">
    <location>
        <begin position="1"/>
        <end position="30"/>
    </location>
</feature>
<keyword evidence="4 7" id="KW-0574">Periplasm</keyword>
<dbReference type="PROSITE" id="PS00194">
    <property type="entry name" value="THIOREDOXIN_1"/>
    <property type="match status" value="1"/>
</dbReference>
<evidence type="ECO:0000259" key="8">
    <source>
        <dbReference type="Pfam" id="PF10411"/>
    </source>
</evidence>
<dbReference type="RefSeq" id="WP_276264794.1">
    <property type="nucleotide sequence ID" value="NZ_JARJLM010000184.1"/>
</dbReference>
<dbReference type="InterPro" id="IPR009094">
    <property type="entry name" value="DiS-bond_isomerase_DsbC/G_N_sf"/>
</dbReference>
<dbReference type="Gene3D" id="3.10.450.70">
    <property type="entry name" value="Disulphide bond isomerase, DsbC/G, N-terminal"/>
    <property type="match status" value="1"/>
</dbReference>
<evidence type="ECO:0000256" key="2">
    <source>
        <dbReference type="ARBA" id="ARBA00009813"/>
    </source>
</evidence>